<evidence type="ECO:0000256" key="3">
    <source>
        <dbReference type="ARBA" id="ARBA00023163"/>
    </source>
</evidence>
<gene>
    <name evidence="5" type="ORF">DFR38_12427</name>
</gene>
<dbReference type="Pfam" id="PF07729">
    <property type="entry name" value="FCD"/>
    <property type="match status" value="1"/>
</dbReference>
<dbReference type="PROSITE" id="PS50949">
    <property type="entry name" value="HTH_GNTR"/>
    <property type="match status" value="1"/>
</dbReference>
<comment type="caution">
    <text evidence="5">The sequence shown here is derived from an EMBL/GenBank/DDBJ whole genome shotgun (WGS) entry which is preliminary data.</text>
</comment>
<dbReference type="Pfam" id="PF00392">
    <property type="entry name" value="GntR"/>
    <property type="match status" value="1"/>
</dbReference>
<evidence type="ECO:0000313" key="5">
    <source>
        <dbReference type="EMBL" id="PXX41704.1"/>
    </source>
</evidence>
<reference evidence="5 6" key="1">
    <citation type="submission" date="2018-05" db="EMBL/GenBank/DDBJ databases">
        <title>Genomic Encyclopedia of Type Strains, Phase IV (KMG-IV): sequencing the most valuable type-strain genomes for metagenomic binning, comparative biology and taxonomic classification.</title>
        <authorList>
            <person name="Goeker M."/>
        </authorList>
    </citation>
    <scope>NUCLEOTIDE SEQUENCE [LARGE SCALE GENOMIC DNA]</scope>
    <source>
        <strain evidence="5 6">DSM 25134</strain>
    </source>
</reference>
<sequence>MTMSKLTHSKRSLVDLALEELGQRLTSGTWAVGSRIPTEAELAEQLGISRNTVREAIRVLLYAGLLEVRQGDGTYVRAITSPAEAMRSISRASLREQLEVRAVLEESTARLAALRADEQDIARIERCLAVRGEQQQYPNADDFIARDLDFHLAIADACGNAALAELYRYFSRTVQLGIRFSIQDEALPDPDLASHQAIVTAIRNRDATAAGQAAAAVTGPLLQALDALLPPNAG</sequence>
<dbReference type="GO" id="GO:0003700">
    <property type="term" value="F:DNA-binding transcription factor activity"/>
    <property type="evidence" value="ECO:0007669"/>
    <property type="project" value="InterPro"/>
</dbReference>
<dbReference type="InterPro" id="IPR011711">
    <property type="entry name" value="GntR_C"/>
</dbReference>
<dbReference type="PRINTS" id="PR00035">
    <property type="entry name" value="HTHGNTR"/>
</dbReference>
<keyword evidence="1" id="KW-0805">Transcription regulation</keyword>
<evidence type="ECO:0000256" key="1">
    <source>
        <dbReference type="ARBA" id="ARBA00023015"/>
    </source>
</evidence>
<dbReference type="PANTHER" id="PTHR43537:SF51">
    <property type="entry name" value="HTH-TYPE TRANSCRIPTIONAL REGULATOR LGOR-RELATED"/>
    <property type="match status" value="1"/>
</dbReference>
<name>A0A318J2V2_9NEIS</name>
<dbReference type="InterPro" id="IPR000524">
    <property type="entry name" value="Tscrpt_reg_HTH_GntR"/>
</dbReference>
<dbReference type="SMART" id="SM00345">
    <property type="entry name" value="HTH_GNTR"/>
    <property type="match status" value="1"/>
</dbReference>
<dbReference type="Gene3D" id="1.20.120.530">
    <property type="entry name" value="GntR ligand-binding domain-like"/>
    <property type="match status" value="1"/>
</dbReference>
<proteinExistence type="predicted"/>
<dbReference type="SMART" id="SM00895">
    <property type="entry name" value="FCD"/>
    <property type="match status" value="1"/>
</dbReference>
<keyword evidence="3" id="KW-0804">Transcription</keyword>
<organism evidence="5 6">
    <name type="scientific">Aquitalea magnusonii</name>
    <dbReference type="NCBI Taxonomy" id="332411"/>
    <lineage>
        <taxon>Bacteria</taxon>
        <taxon>Pseudomonadati</taxon>
        <taxon>Pseudomonadota</taxon>
        <taxon>Betaproteobacteria</taxon>
        <taxon>Neisseriales</taxon>
        <taxon>Chromobacteriaceae</taxon>
        <taxon>Aquitalea</taxon>
    </lineage>
</organism>
<dbReference type="Gene3D" id="1.10.10.10">
    <property type="entry name" value="Winged helix-like DNA-binding domain superfamily/Winged helix DNA-binding domain"/>
    <property type="match status" value="1"/>
</dbReference>
<dbReference type="InterPro" id="IPR036390">
    <property type="entry name" value="WH_DNA-bd_sf"/>
</dbReference>
<evidence type="ECO:0000256" key="2">
    <source>
        <dbReference type="ARBA" id="ARBA00023125"/>
    </source>
</evidence>
<feature type="domain" description="HTH gntR-type" evidence="4">
    <location>
        <begin position="11"/>
        <end position="79"/>
    </location>
</feature>
<dbReference type="InterPro" id="IPR036388">
    <property type="entry name" value="WH-like_DNA-bd_sf"/>
</dbReference>
<dbReference type="SUPFAM" id="SSF48008">
    <property type="entry name" value="GntR ligand-binding domain-like"/>
    <property type="match status" value="1"/>
</dbReference>
<dbReference type="SUPFAM" id="SSF46785">
    <property type="entry name" value="Winged helix' DNA-binding domain"/>
    <property type="match status" value="1"/>
</dbReference>
<dbReference type="InterPro" id="IPR008920">
    <property type="entry name" value="TF_FadR/GntR_C"/>
</dbReference>
<evidence type="ECO:0000259" key="4">
    <source>
        <dbReference type="PROSITE" id="PS50949"/>
    </source>
</evidence>
<keyword evidence="2" id="KW-0238">DNA-binding</keyword>
<dbReference type="EMBL" id="QJKC01000024">
    <property type="protein sequence ID" value="PXX41704.1"/>
    <property type="molecule type" value="Genomic_DNA"/>
</dbReference>
<evidence type="ECO:0000313" key="6">
    <source>
        <dbReference type="Proteomes" id="UP000248395"/>
    </source>
</evidence>
<dbReference type="PANTHER" id="PTHR43537">
    <property type="entry name" value="TRANSCRIPTIONAL REGULATOR, GNTR FAMILY"/>
    <property type="match status" value="1"/>
</dbReference>
<keyword evidence="6" id="KW-1185">Reference proteome</keyword>
<dbReference type="CDD" id="cd07377">
    <property type="entry name" value="WHTH_GntR"/>
    <property type="match status" value="1"/>
</dbReference>
<dbReference type="AlphaFoldDB" id="A0A318J2V2"/>
<dbReference type="Proteomes" id="UP000248395">
    <property type="component" value="Unassembled WGS sequence"/>
</dbReference>
<accession>A0A318J2V2</accession>
<protein>
    <submittedName>
        <fullName evidence="5">GntR family transcriptional regulator</fullName>
    </submittedName>
</protein>
<dbReference type="GO" id="GO:0003677">
    <property type="term" value="F:DNA binding"/>
    <property type="evidence" value="ECO:0007669"/>
    <property type="project" value="UniProtKB-KW"/>
</dbReference>